<accession>A9D445</accession>
<evidence type="ECO:0000313" key="2">
    <source>
        <dbReference type="EMBL" id="EDQ33809.2"/>
    </source>
</evidence>
<organism evidence="2 3">
    <name type="scientific">Hoeflea phototrophica (strain DSM 17068 / NCIMB 14078 / DFL-43)</name>
    <dbReference type="NCBI Taxonomy" id="411684"/>
    <lineage>
        <taxon>Bacteria</taxon>
        <taxon>Pseudomonadati</taxon>
        <taxon>Pseudomonadota</taxon>
        <taxon>Alphaproteobacteria</taxon>
        <taxon>Hyphomicrobiales</taxon>
        <taxon>Rhizobiaceae</taxon>
        <taxon>Hoeflea</taxon>
    </lineage>
</organism>
<evidence type="ECO:0000313" key="3">
    <source>
        <dbReference type="Proteomes" id="UP000004291"/>
    </source>
</evidence>
<keyword evidence="1" id="KW-0812">Transmembrane</keyword>
<feature type="transmembrane region" description="Helical" evidence="1">
    <location>
        <begin position="55"/>
        <end position="77"/>
    </location>
</feature>
<keyword evidence="1" id="KW-0472">Membrane</keyword>
<feature type="transmembrane region" description="Helical" evidence="1">
    <location>
        <begin position="89"/>
        <end position="107"/>
    </location>
</feature>
<proteinExistence type="predicted"/>
<comment type="caution">
    <text evidence="2">The sequence shown here is derived from an EMBL/GenBank/DDBJ whole genome shotgun (WGS) entry which is preliminary data.</text>
</comment>
<keyword evidence="3" id="KW-1185">Reference proteome</keyword>
<dbReference type="EMBL" id="ABIA03000002">
    <property type="protein sequence ID" value="EDQ33809.2"/>
    <property type="molecule type" value="Genomic_DNA"/>
</dbReference>
<dbReference type="STRING" id="411684.HPDFL43_05130"/>
<evidence type="ECO:0000256" key="1">
    <source>
        <dbReference type="SAM" id="Phobius"/>
    </source>
</evidence>
<dbReference type="Proteomes" id="UP000004291">
    <property type="component" value="Chromosome"/>
</dbReference>
<name>A9D445_HOEPD</name>
<reference evidence="2 3" key="1">
    <citation type="submission" date="2007-10" db="EMBL/GenBank/DDBJ databases">
        <authorList>
            <person name="Wagner-Dobler I."/>
            <person name="Ferriera S."/>
            <person name="Johnson J."/>
            <person name="Kravitz S."/>
            <person name="Beeson K."/>
            <person name="Sutton G."/>
            <person name="Rogers Y.-H."/>
            <person name="Friedman R."/>
            <person name="Frazier M."/>
            <person name="Venter J.C."/>
        </authorList>
    </citation>
    <scope>NUCLEOTIDE SEQUENCE [LARGE SCALE GENOMIC DNA]</scope>
    <source>
        <strain evidence="2 3">DFL-43</strain>
    </source>
</reference>
<dbReference type="AlphaFoldDB" id="A9D445"/>
<sequence length="121" mass="12506">MLSAGCICVGQRSNWKRILKAKTMSSTDTSDPAQARTAASAAPVSNFTFAALSTAMGAIVLIASEIWLAALATIWAADGVLGLSVTGDIILAAILLPLAIWATWMTVKLAINAEMDPDNAG</sequence>
<dbReference type="HOGENOM" id="CLU_2034882_0_0_5"/>
<protein>
    <submittedName>
        <fullName evidence="2">Uncharacterized protein</fullName>
    </submittedName>
</protein>
<keyword evidence="1" id="KW-1133">Transmembrane helix</keyword>
<gene>
    <name evidence="2" type="ORF">HPDFL43_05130</name>
</gene>
<reference evidence="2 3" key="2">
    <citation type="submission" date="2012-06" db="EMBL/GenBank/DDBJ databases">
        <authorList>
            <person name="Fiebig A."/>
        </authorList>
    </citation>
    <scope>NUCLEOTIDE SEQUENCE [LARGE SCALE GENOMIC DNA]</scope>
    <source>
        <strain evidence="2 3">DFL-43</strain>
    </source>
</reference>